<feature type="domain" description="Right handed beta helix" evidence="1">
    <location>
        <begin position="112"/>
        <end position="269"/>
    </location>
</feature>
<organism evidence="2 3">
    <name type="scientific">Pikeienuella piscinae</name>
    <dbReference type="NCBI Taxonomy" id="2748098"/>
    <lineage>
        <taxon>Bacteria</taxon>
        <taxon>Pseudomonadati</taxon>
        <taxon>Pseudomonadota</taxon>
        <taxon>Alphaproteobacteria</taxon>
        <taxon>Rhodobacterales</taxon>
        <taxon>Paracoccaceae</taxon>
        <taxon>Pikeienuella</taxon>
    </lineage>
</organism>
<dbReference type="InterPro" id="IPR006626">
    <property type="entry name" value="PbH1"/>
</dbReference>
<dbReference type="Pfam" id="PF13229">
    <property type="entry name" value="Beta_helix"/>
    <property type="match status" value="1"/>
</dbReference>
<reference evidence="2 3" key="1">
    <citation type="submission" date="2020-02" db="EMBL/GenBank/DDBJ databases">
        <title>complete genome sequence of Rhodobacteraceae bacterium.</title>
        <authorList>
            <person name="Park J."/>
            <person name="Kim Y.-S."/>
            <person name="Kim K.-H."/>
        </authorList>
    </citation>
    <scope>NUCLEOTIDE SEQUENCE [LARGE SCALE GENOMIC DNA]</scope>
    <source>
        <strain evidence="2 3">RR4-56</strain>
    </source>
</reference>
<dbReference type="Proteomes" id="UP000503336">
    <property type="component" value="Chromosome"/>
</dbReference>
<proteinExistence type="predicted"/>
<dbReference type="KEGG" id="hdh:G5B40_11060"/>
<dbReference type="InterPro" id="IPR039448">
    <property type="entry name" value="Beta_helix"/>
</dbReference>
<keyword evidence="3" id="KW-1185">Reference proteome</keyword>
<dbReference type="InterPro" id="IPR012334">
    <property type="entry name" value="Pectin_lyas_fold"/>
</dbReference>
<gene>
    <name evidence="2" type="ORF">G5B40_11060</name>
</gene>
<dbReference type="InterPro" id="IPR011050">
    <property type="entry name" value="Pectin_lyase_fold/virulence"/>
</dbReference>
<evidence type="ECO:0000313" key="3">
    <source>
        <dbReference type="Proteomes" id="UP000503336"/>
    </source>
</evidence>
<sequence>MRARIKFSALIGVIGFIAISGAYLQSETRLHGAVYSSDLGWNSGQDVSGEIGSLLANRFKAGDTLVLEDTYQISGANLRLPKDFTLTAVDGGGFDVRTSAKDSSALFVLSDGVTIDNMTFTAIDAPGTGYRGANPQSGTDYHAKRVLVVDGDDVTIEDSAFTGNVAMHVDVPGGDDLTIRSSYFEGGFYQVRLVGGADDARILSSHFRKSLGDGIKTEGDNTDHGPQRMQVIDSFFDHNARDGIDTAGGFRDGHVQNSVFYGNGVSGMDIKSLYYDSGDLNPTKMNSGIVVEGSQFINSPNGVVVTVLDRGNVLTAANVDAIPHDIHVTDSIFENTSPTAGMRAFLVKDGYDITWDDLTFNGEVAELRFMKAEVPFNLSGVNVQGDVANYGEPRNVEEIEKLGRGRRKGR</sequence>
<dbReference type="AlphaFoldDB" id="A0A7L5BXS7"/>
<accession>A0A7L5BXS7</accession>
<name>A0A7L5BXS7_9RHOB</name>
<evidence type="ECO:0000259" key="1">
    <source>
        <dbReference type="Pfam" id="PF13229"/>
    </source>
</evidence>
<dbReference type="EMBL" id="CP049056">
    <property type="protein sequence ID" value="QIE55943.1"/>
    <property type="molecule type" value="Genomic_DNA"/>
</dbReference>
<evidence type="ECO:0000313" key="2">
    <source>
        <dbReference type="EMBL" id="QIE55943.1"/>
    </source>
</evidence>
<dbReference type="Gene3D" id="2.160.20.10">
    <property type="entry name" value="Single-stranded right-handed beta-helix, Pectin lyase-like"/>
    <property type="match status" value="1"/>
</dbReference>
<dbReference type="SUPFAM" id="SSF51126">
    <property type="entry name" value="Pectin lyase-like"/>
    <property type="match status" value="1"/>
</dbReference>
<protein>
    <submittedName>
        <fullName evidence="2">Right-handed parallel beta-helix repeat-containing protein</fullName>
    </submittedName>
</protein>
<dbReference type="SMART" id="SM00710">
    <property type="entry name" value="PbH1"/>
    <property type="match status" value="5"/>
</dbReference>
<dbReference type="RefSeq" id="WP_165098497.1">
    <property type="nucleotide sequence ID" value="NZ_CP049056.1"/>
</dbReference>